<accession>A0A4R7AYW2</accession>
<comment type="caution">
    <text evidence="7">The sequence shown here is derived from an EMBL/GenBank/DDBJ whole genome shotgun (WGS) entry which is preliminary data.</text>
</comment>
<dbReference type="CDD" id="cd01167">
    <property type="entry name" value="bac_FRK"/>
    <property type="match status" value="1"/>
</dbReference>
<keyword evidence="8" id="KW-1185">Reference proteome</keyword>
<evidence type="ECO:0000256" key="2">
    <source>
        <dbReference type="ARBA" id="ARBA00022679"/>
    </source>
</evidence>
<dbReference type="OrthoDB" id="9779730at2"/>
<dbReference type="AlphaFoldDB" id="A0A4R7AYW2"/>
<keyword evidence="3" id="KW-0547">Nucleotide-binding</keyword>
<keyword evidence="4 7" id="KW-0418">Kinase</keyword>
<evidence type="ECO:0000313" key="8">
    <source>
        <dbReference type="Proteomes" id="UP000295611"/>
    </source>
</evidence>
<evidence type="ECO:0000259" key="6">
    <source>
        <dbReference type="Pfam" id="PF00294"/>
    </source>
</evidence>
<reference evidence="7 8" key="1">
    <citation type="submission" date="2019-03" db="EMBL/GenBank/DDBJ databases">
        <title>Genomic Encyclopedia of Type Strains, Phase III (KMG-III): the genomes of soil and plant-associated and newly described type strains.</title>
        <authorList>
            <person name="Whitman W."/>
        </authorList>
    </citation>
    <scope>NUCLEOTIDE SEQUENCE [LARGE SCALE GENOMIC DNA]</scope>
    <source>
        <strain evidence="7 8">CECT 8976</strain>
    </source>
</reference>
<dbReference type="RefSeq" id="WP_133683052.1">
    <property type="nucleotide sequence ID" value="NZ_SNZP01000014.1"/>
</dbReference>
<keyword evidence="5" id="KW-0067">ATP-binding</keyword>
<evidence type="ECO:0000256" key="3">
    <source>
        <dbReference type="ARBA" id="ARBA00022741"/>
    </source>
</evidence>
<dbReference type="Gene3D" id="3.40.1190.20">
    <property type="match status" value="1"/>
</dbReference>
<evidence type="ECO:0000256" key="5">
    <source>
        <dbReference type="ARBA" id="ARBA00022840"/>
    </source>
</evidence>
<dbReference type="Pfam" id="PF00294">
    <property type="entry name" value="PfkB"/>
    <property type="match status" value="1"/>
</dbReference>
<dbReference type="PANTHER" id="PTHR43085">
    <property type="entry name" value="HEXOKINASE FAMILY MEMBER"/>
    <property type="match status" value="1"/>
</dbReference>
<organism evidence="7 8">
    <name type="scientific">Paludibacterium purpuratum</name>
    <dbReference type="NCBI Taxonomy" id="1144873"/>
    <lineage>
        <taxon>Bacteria</taxon>
        <taxon>Pseudomonadati</taxon>
        <taxon>Pseudomonadota</taxon>
        <taxon>Betaproteobacteria</taxon>
        <taxon>Neisseriales</taxon>
        <taxon>Chromobacteriaceae</taxon>
        <taxon>Paludibacterium</taxon>
    </lineage>
</organism>
<gene>
    <name evidence="7" type="ORF">DFP86_11460</name>
</gene>
<evidence type="ECO:0000313" key="7">
    <source>
        <dbReference type="EMBL" id="TDR73299.1"/>
    </source>
</evidence>
<feature type="domain" description="Carbohydrate kinase PfkB" evidence="6">
    <location>
        <begin position="7"/>
        <end position="288"/>
    </location>
</feature>
<proteinExistence type="inferred from homology"/>
<keyword evidence="2" id="KW-0808">Transferase</keyword>
<dbReference type="InterPro" id="IPR050306">
    <property type="entry name" value="PfkB_Carbo_kinase"/>
</dbReference>
<protein>
    <submittedName>
        <fullName evidence="7">Fructokinase</fullName>
    </submittedName>
</protein>
<name>A0A4R7AYW2_9NEIS</name>
<dbReference type="SUPFAM" id="SSF53613">
    <property type="entry name" value="Ribokinase-like"/>
    <property type="match status" value="1"/>
</dbReference>
<dbReference type="GO" id="GO:0016301">
    <property type="term" value="F:kinase activity"/>
    <property type="evidence" value="ECO:0007669"/>
    <property type="project" value="UniProtKB-KW"/>
</dbReference>
<dbReference type="InterPro" id="IPR011611">
    <property type="entry name" value="PfkB_dom"/>
</dbReference>
<comment type="similarity">
    <text evidence="1">Belongs to the carbohydrate kinase PfkB family.</text>
</comment>
<sequence length="302" mass="32178">MSLPRFIVFGDALTDFIRQPDDSWHACPGGAGWNLARVGARLGLAGAFAGAISPDRFGRQLFDEAQAAGLDMRFTQMPPRSPLLAMVTESNPPQYFFVGDDSADLHFDPDRLPDGWMAAVDMACFGGISLTRQPLADRLLGLAQTLAARGVHIAFDPNFRLPMRAPAYRPRFEALAGLCRYMKVSDEDLTSLFPGLNEAAALLALRDLAPRADILVTRGAAGMTWRGKDGRTVDNAALPVVLADTVGCGDAAFGGWLACLTREPDATPARQLAVAAASAACCAAHTGSYAPSWQEAIERLAG</sequence>
<dbReference type="PANTHER" id="PTHR43085:SF1">
    <property type="entry name" value="PSEUDOURIDINE KINASE-RELATED"/>
    <property type="match status" value="1"/>
</dbReference>
<dbReference type="InterPro" id="IPR029056">
    <property type="entry name" value="Ribokinase-like"/>
</dbReference>
<dbReference type="Proteomes" id="UP000295611">
    <property type="component" value="Unassembled WGS sequence"/>
</dbReference>
<evidence type="ECO:0000256" key="1">
    <source>
        <dbReference type="ARBA" id="ARBA00010688"/>
    </source>
</evidence>
<dbReference type="GO" id="GO:0005524">
    <property type="term" value="F:ATP binding"/>
    <property type="evidence" value="ECO:0007669"/>
    <property type="project" value="UniProtKB-KW"/>
</dbReference>
<dbReference type="EMBL" id="SNZP01000014">
    <property type="protein sequence ID" value="TDR73299.1"/>
    <property type="molecule type" value="Genomic_DNA"/>
</dbReference>
<evidence type="ECO:0000256" key="4">
    <source>
        <dbReference type="ARBA" id="ARBA00022777"/>
    </source>
</evidence>